<gene>
    <name evidence="1" type="ORF">HPB47_010000</name>
</gene>
<proteinExistence type="predicted"/>
<sequence>MASQARTCPRRFWQFYGSLRRNSAATQFQIGGTYTGNAQVIANSFGQHFSDAVPVFNNSCPPPQAESPPAEKHNRTESIPVFVPPPVTTKDVAAAISQLKPGASPVSDGIPPFLLKACAAALSSPLADLYNYSFSRALIPDVWKLAHVTPVHKGTGKPLNSLESYRPISLTCILCKIFETLICSKISTHLEVNNLFCSSQHGFRKGRSCETLLSLLHHDLSSALDSSKEADVLSIDFSKAFDSVNHDHILTKLPGFGISGATLKWISNFLALLRSPVYVGLCTSAEQLCANEVRVANGSWRETVDDCNFGSPTISPCRGARNIDGDWSEWGEWSQCSVPCGGGVQLRERLCDNPRPSGKGAECQGPSREQRDCNIHECHSECGQPLVRTSCKVPASYLLVALIVTSELHSSPIFQCPPLACSEIDVISKHVDTYR</sequence>
<accession>A0AC60P082</accession>
<protein>
    <submittedName>
        <fullName evidence="1">Uncharacterized protein</fullName>
    </submittedName>
</protein>
<dbReference type="EMBL" id="JABSTQ010011317">
    <property type="protein sequence ID" value="KAG0412853.1"/>
    <property type="molecule type" value="Genomic_DNA"/>
</dbReference>
<comment type="caution">
    <text evidence="1">The sequence shown here is derived from an EMBL/GenBank/DDBJ whole genome shotgun (WGS) entry which is preliminary data.</text>
</comment>
<evidence type="ECO:0000313" key="2">
    <source>
        <dbReference type="Proteomes" id="UP000805193"/>
    </source>
</evidence>
<dbReference type="Proteomes" id="UP000805193">
    <property type="component" value="Unassembled WGS sequence"/>
</dbReference>
<keyword evidence="2" id="KW-1185">Reference proteome</keyword>
<reference evidence="1 2" key="1">
    <citation type="journal article" date="2020" name="Cell">
        <title>Large-Scale Comparative Analyses of Tick Genomes Elucidate Their Genetic Diversity and Vector Capacities.</title>
        <authorList>
            <consortium name="Tick Genome and Microbiome Consortium (TIGMIC)"/>
            <person name="Jia N."/>
            <person name="Wang J."/>
            <person name="Shi W."/>
            <person name="Du L."/>
            <person name="Sun Y."/>
            <person name="Zhan W."/>
            <person name="Jiang J.F."/>
            <person name="Wang Q."/>
            <person name="Zhang B."/>
            <person name="Ji P."/>
            <person name="Bell-Sakyi L."/>
            <person name="Cui X.M."/>
            <person name="Yuan T.T."/>
            <person name="Jiang B.G."/>
            <person name="Yang W.F."/>
            <person name="Lam T.T."/>
            <person name="Chang Q.C."/>
            <person name="Ding S.J."/>
            <person name="Wang X.J."/>
            <person name="Zhu J.G."/>
            <person name="Ruan X.D."/>
            <person name="Zhao L."/>
            <person name="Wei J.T."/>
            <person name="Ye R.Z."/>
            <person name="Que T.C."/>
            <person name="Du C.H."/>
            <person name="Zhou Y.H."/>
            <person name="Cheng J.X."/>
            <person name="Dai P.F."/>
            <person name="Guo W.B."/>
            <person name="Han X.H."/>
            <person name="Huang E.J."/>
            <person name="Li L.F."/>
            <person name="Wei W."/>
            <person name="Gao Y.C."/>
            <person name="Liu J.Z."/>
            <person name="Shao H.Z."/>
            <person name="Wang X."/>
            <person name="Wang C.C."/>
            <person name="Yang T.C."/>
            <person name="Huo Q.B."/>
            <person name="Li W."/>
            <person name="Chen H.Y."/>
            <person name="Chen S.E."/>
            <person name="Zhou L.G."/>
            <person name="Ni X.B."/>
            <person name="Tian J.H."/>
            <person name="Sheng Y."/>
            <person name="Liu T."/>
            <person name="Pan Y.S."/>
            <person name="Xia L.Y."/>
            <person name="Li J."/>
            <person name="Zhao F."/>
            <person name="Cao W.C."/>
        </authorList>
    </citation>
    <scope>NUCLEOTIDE SEQUENCE [LARGE SCALE GENOMIC DNA]</scope>
    <source>
        <strain evidence="1">Iper-2018</strain>
    </source>
</reference>
<organism evidence="1 2">
    <name type="scientific">Ixodes persulcatus</name>
    <name type="common">Taiga tick</name>
    <dbReference type="NCBI Taxonomy" id="34615"/>
    <lineage>
        <taxon>Eukaryota</taxon>
        <taxon>Metazoa</taxon>
        <taxon>Ecdysozoa</taxon>
        <taxon>Arthropoda</taxon>
        <taxon>Chelicerata</taxon>
        <taxon>Arachnida</taxon>
        <taxon>Acari</taxon>
        <taxon>Parasitiformes</taxon>
        <taxon>Ixodida</taxon>
        <taxon>Ixodoidea</taxon>
        <taxon>Ixodidae</taxon>
        <taxon>Ixodinae</taxon>
        <taxon>Ixodes</taxon>
    </lineage>
</organism>
<name>A0AC60P082_IXOPE</name>
<evidence type="ECO:0000313" key="1">
    <source>
        <dbReference type="EMBL" id="KAG0412853.1"/>
    </source>
</evidence>